<sequence length="154" mass="16083">MSGLGLHMPTGGTAHTGIRVPSRGERPPLPTPLRAARVLLHVLFALTCVGGFGVIAGAVTGGVMSAGLVGIALYAALPGVVSWLLAWRVPRRGRRVWGGLAALQIWLIVSSLLNLAAGSYLGLSQLLLPVMILTFLSRPESRQWFGVPAGRGTS</sequence>
<name>A0A370BB80_9ACTN</name>
<proteinExistence type="predicted"/>
<keyword evidence="2" id="KW-1133">Transmembrane helix</keyword>
<gene>
    <name evidence="3" type="ORF">DVH02_13585</name>
</gene>
<keyword evidence="2" id="KW-0472">Membrane</keyword>
<organism evidence="3 4">
    <name type="scientific">Streptomyces corynorhini</name>
    <dbReference type="NCBI Taxonomy" id="2282652"/>
    <lineage>
        <taxon>Bacteria</taxon>
        <taxon>Bacillati</taxon>
        <taxon>Actinomycetota</taxon>
        <taxon>Actinomycetes</taxon>
        <taxon>Kitasatosporales</taxon>
        <taxon>Streptomycetaceae</taxon>
        <taxon>Streptomyces</taxon>
    </lineage>
</organism>
<feature type="region of interest" description="Disordered" evidence="1">
    <location>
        <begin position="1"/>
        <end position="25"/>
    </location>
</feature>
<keyword evidence="4" id="KW-1185">Reference proteome</keyword>
<dbReference type="AlphaFoldDB" id="A0A370BB80"/>
<feature type="transmembrane region" description="Helical" evidence="2">
    <location>
        <begin position="38"/>
        <end position="59"/>
    </location>
</feature>
<feature type="transmembrane region" description="Helical" evidence="2">
    <location>
        <begin position="65"/>
        <end position="84"/>
    </location>
</feature>
<comment type="caution">
    <text evidence="3">The sequence shown here is derived from an EMBL/GenBank/DDBJ whole genome shotgun (WGS) entry which is preliminary data.</text>
</comment>
<evidence type="ECO:0000313" key="3">
    <source>
        <dbReference type="EMBL" id="RDG37629.1"/>
    </source>
</evidence>
<feature type="transmembrane region" description="Helical" evidence="2">
    <location>
        <begin position="96"/>
        <end position="113"/>
    </location>
</feature>
<evidence type="ECO:0000313" key="4">
    <source>
        <dbReference type="Proteomes" id="UP000253741"/>
    </source>
</evidence>
<accession>A0A370BB80</accession>
<protein>
    <submittedName>
        <fullName evidence="3">Uncharacterized protein</fullName>
    </submittedName>
</protein>
<reference evidence="3 4" key="1">
    <citation type="submission" date="2018-07" db="EMBL/GenBank/DDBJ databases">
        <title>Streptomyces species from bats.</title>
        <authorList>
            <person name="Dunlap C."/>
        </authorList>
    </citation>
    <scope>NUCLEOTIDE SEQUENCE [LARGE SCALE GENOMIC DNA]</scope>
    <source>
        <strain evidence="3 4">AC230</strain>
    </source>
</reference>
<dbReference type="Proteomes" id="UP000253741">
    <property type="component" value="Unassembled WGS sequence"/>
</dbReference>
<dbReference type="EMBL" id="QQNA01000095">
    <property type="protein sequence ID" value="RDG37629.1"/>
    <property type="molecule type" value="Genomic_DNA"/>
</dbReference>
<feature type="non-terminal residue" evidence="3">
    <location>
        <position position="154"/>
    </location>
</feature>
<evidence type="ECO:0000256" key="1">
    <source>
        <dbReference type="SAM" id="MobiDB-lite"/>
    </source>
</evidence>
<keyword evidence="2" id="KW-0812">Transmembrane</keyword>
<evidence type="ECO:0000256" key="2">
    <source>
        <dbReference type="SAM" id="Phobius"/>
    </source>
</evidence>